<reference evidence="2" key="2">
    <citation type="journal article" date="2015" name="Fish Shellfish Immunol.">
        <title>Early steps in the European eel (Anguilla anguilla)-Vibrio vulnificus interaction in the gills: Role of the RtxA13 toxin.</title>
        <authorList>
            <person name="Callol A."/>
            <person name="Pajuelo D."/>
            <person name="Ebbesson L."/>
            <person name="Teles M."/>
            <person name="MacKenzie S."/>
            <person name="Amaro C."/>
        </authorList>
    </citation>
    <scope>NUCLEOTIDE SEQUENCE</scope>
</reference>
<accession>A0A0E9TVR9</accession>
<dbReference type="EMBL" id="GBXM01050828">
    <property type="protein sequence ID" value="JAH57749.1"/>
    <property type="molecule type" value="Transcribed_RNA"/>
</dbReference>
<reference evidence="2" key="1">
    <citation type="submission" date="2014-11" db="EMBL/GenBank/DDBJ databases">
        <authorList>
            <person name="Amaro Gonzalez C."/>
        </authorList>
    </citation>
    <scope>NUCLEOTIDE SEQUENCE</scope>
</reference>
<name>A0A0E9TVR9_ANGAN</name>
<organism evidence="2">
    <name type="scientific">Anguilla anguilla</name>
    <name type="common">European freshwater eel</name>
    <name type="synonym">Muraena anguilla</name>
    <dbReference type="NCBI Taxonomy" id="7936"/>
    <lineage>
        <taxon>Eukaryota</taxon>
        <taxon>Metazoa</taxon>
        <taxon>Chordata</taxon>
        <taxon>Craniata</taxon>
        <taxon>Vertebrata</taxon>
        <taxon>Euteleostomi</taxon>
        <taxon>Actinopterygii</taxon>
        <taxon>Neopterygii</taxon>
        <taxon>Teleostei</taxon>
        <taxon>Anguilliformes</taxon>
        <taxon>Anguillidae</taxon>
        <taxon>Anguilla</taxon>
    </lineage>
</organism>
<evidence type="ECO:0000256" key="1">
    <source>
        <dbReference type="SAM" id="SignalP"/>
    </source>
</evidence>
<sequence>MCTQFLLFWLLVINSRLQKLQHFKKNKSNATVMRVTFPRTKYFLMLQFDFNFKSHKTL</sequence>
<feature type="signal peptide" evidence="1">
    <location>
        <begin position="1"/>
        <end position="17"/>
    </location>
</feature>
<protein>
    <submittedName>
        <fullName evidence="2">Uncharacterized protein</fullName>
    </submittedName>
</protein>
<feature type="chain" id="PRO_5002433043" evidence="1">
    <location>
        <begin position="18"/>
        <end position="58"/>
    </location>
</feature>
<keyword evidence="1" id="KW-0732">Signal</keyword>
<proteinExistence type="predicted"/>
<evidence type="ECO:0000313" key="2">
    <source>
        <dbReference type="EMBL" id="JAH57749.1"/>
    </source>
</evidence>
<dbReference type="AlphaFoldDB" id="A0A0E9TVR9"/>